<dbReference type="GO" id="GO:0005886">
    <property type="term" value="C:plasma membrane"/>
    <property type="evidence" value="ECO:0007669"/>
    <property type="project" value="UniProtKB-SubCell"/>
</dbReference>
<keyword evidence="4" id="KW-1003">Cell membrane</keyword>
<keyword evidence="6" id="KW-0653">Protein transport</keyword>
<evidence type="ECO:0000313" key="12">
    <source>
        <dbReference type="EMBL" id="GGK87156.1"/>
    </source>
</evidence>
<feature type="transmembrane region" description="Helical" evidence="11">
    <location>
        <begin position="6"/>
        <end position="22"/>
    </location>
</feature>
<dbReference type="SMART" id="SM01323">
    <property type="entry name" value="YajC"/>
    <property type="match status" value="1"/>
</dbReference>
<comment type="similarity">
    <text evidence="2">Belongs to the YajC family.</text>
</comment>
<dbReference type="Pfam" id="PF02699">
    <property type="entry name" value="YajC"/>
    <property type="match status" value="1"/>
</dbReference>
<dbReference type="InterPro" id="IPR003849">
    <property type="entry name" value="Preprotein_translocase_YajC"/>
</dbReference>
<keyword evidence="7 11" id="KW-1133">Transmembrane helix</keyword>
<dbReference type="GO" id="GO:0015031">
    <property type="term" value="P:protein transport"/>
    <property type="evidence" value="ECO:0007669"/>
    <property type="project" value="UniProtKB-KW"/>
</dbReference>
<evidence type="ECO:0008006" key="14">
    <source>
        <dbReference type="Google" id="ProtNLM"/>
    </source>
</evidence>
<name>A0A917R2U5_9ACTN</name>
<evidence type="ECO:0000256" key="6">
    <source>
        <dbReference type="ARBA" id="ARBA00022927"/>
    </source>
</evidence>
<dbReference type="PANTHER" id="PTHR33909:SF1">
    <property type="entry name" value="SEC TRANSLOCON ACCESSORY COMPLEX SUBUNIT YAJC"/>
    <property type="match status" value="1"/>
</dbReference>
<organism evidence="12 13">
    <name type="scientific">Sphaerisporangium melleum</name>
    <dbReference type="NCBI Taxonomy" id="321316"/>
    <lineage>
        <taxon>Bacteria</taxon>
        <taxon>Bacillati</taxon>
        <taxon>Actinomycetota</taxon>
        <taxon>Actinomycetes</taxon>
        <taxon>Streptosporangiales</taxon>
        <taxon>Streptosporangiaceae</taxon>
        <taxon>Sphaerisporangium</taxon>
    </lineage>
</organism>
<proteinExistence type="inferred from homology"/>
<feature type="region of interest" description="Disordered" evidence="10">
    <location>
        <begin position="86"/>
        <end position="125"/>
    </location>
</feature>
<dbReference type="NCBIfam" id="TIGR00739">
    <property type="entry name" value="yajC"/>
    <property type="match status" value="1"/>
</dbReference>
<gene>
    <name evidence="12" type="ORF">GCM10007964_32120</name>
</gene>
<keyword evidence="9 11" id="KW-0472">Membrane</keyword>
<dbReference type="RefSeq" id="WP_189163811.1">
    <property type="nucleotide sequence ID" value="NZ_BMNT01000016.1"/>
</dbReference>
<accession>A0A917R2U5</accession>
<reference evidence="12" key="1">
    <citation type="journal article" date="2014" name="Int. J. Syst. Evol. Microbiol.">
        <title>Complete genome sequence of Corynebacterium casei LMG S-19264T (=DSM 44701T), isolated from a smear-ripened cheese.</title>
        <authorList>
            <consortium name="US DOE Joint Genome Institute (JGI-PGF)"/>
            <person name="Walter F."/>
            <person name="Albersmeier A."/>
            <person name="Kalinowski J."/>
            <person name="Ruckert C."/>
        </authorList>
    </citation>
    <scope>NUCLEOTIDE SEQUENCE</scope>
    <source>
        <strain evidence="12">JCM 13064</strain>
    </source>
</reference>
<dbReference type="PANTHER" id="PTHR33909">
    <property type="entry name" value="SEC TRANSLOCON ACCESSORY COMPLEX SUBUNIT YAJC"/>
    <property type="match status" value="1"/>
</dbReference>
<keyword evidence="5 11" id="KW-0812">Transmembrane</keyword>
<protein>
    <recommendedName>
        <fullName evidence="14">Preprotein translocase subunit YajC</fullName>
    </recommendedName>
</protein>
<evidence type="ECO:0000256" key="5">
    <source>
        <dbReference type="ARBA" id="ARBA00022692"/>
    </source>
</evidence>
<evidence type="ECO:0000256" key="1">
    <source>
        <dbReference type="ARBA" id="ARBA00004162"/>
    </source>
</evidence>
<evidence type="ECO:0000256" key="9">
    <source>
        <dbReference type="ARBA" id="ARBA00023136"/>
    </source>
</evidence>
<evidence type="ECO:0000256" key="4">
    <source>
        <dbReference type="ARBA" id="ARBA00022475"/>
    </source>
</evidence>
<dbReference type="Proteomes" id="UP000645217">
    <property type="component" value="Unassembled WGS sequence"/>
</dbReference>
<comment type="caution">
    <text evidence="12">The sequence shown here is derived from an EMBL/GenBank/DDBJ whole genome shotgun (WGS) entry which is preliminary data.</text>
</comment>
<keyword evidence="13" id="KW-1185">Reference proteome</keyword>
<evidence type="ECO:0000256" key="2">
    <source>
        <dbReference type="ARBA" id="ARBA00006742"/>
    </source>
</evidence>
<dbReference type="EMBL" id="BMNT01000016">
    <property type="protein sequence ID" value="GGK87156.1"/>
    <property type="molecule type" value="Genomic_DNA"/>
</dbReference>
<dbReference type="PRINTS" id="PR01853">
    <property type="entry name" value="YAJCTRNLCASE"/>
</dbReference>
<keyword evidence="8" id="KW-0811">Translocation</keyword>
<evidence type="ECO:0000256" key="3">
    <source>
        <dbReference type="ARBA" id="ARBA00022448"/>
    </source>
</evidence>
<reference evidence="12" key="2">
    <citation type="submission" date="2020-09" db="EMBL/GenBank/DDBJ databases">
        <authorList>
            <person name="Sun Q."/>
            <person name="Ohkuma M."/>
        </authorList>
    </citation>
    <scope>NUCLEOTIDE SEQUENCE</scope>
    <source>
        <strain evidence="12">JCM 13064</strain>
    </source>
</reference>
<dbReference type="AlphaFoldDB" id="A0A917R2U5"/>
<evidence type="ECO:0000313" key="13">
    <source>
        <dbReference type="Proteomes" id="UP000645217"/>
    </source>
</evidence>
<keyword evidence="3" id="KW-0813">Transport</keyword>
<evidence type="ECO:0000256" key="8">
    <source>
        <dbReference type="ARBA" id="ARBA00023010"/>
    </source>
</evidence>
<evidence type="ECO:0000256" key="7">
    <source>
        <dbReference type="ARBA" id="ARBA00022989"/>
    </source>
</evidence>
<feature type="compositionally biased region" description="Basic and acidic residues" evidence="10">
    <location>
        <begin position="103"/>
        <end position="125"/>
    </location>
</feature>
<sequence length="125" mass="13599">MQGLGSFVPLILLVVVFYFLLIRPQRKRQQEQVQMQNSLTPGSRVMTTTGLFATVTAVEDDDLILEVAPGVQTRWTKSAIGRVLVPVEEETEENGDGAPGDVTDVRPADATPEVRGDEGSSDKKS</sequence>
<evidence type="ECO:0000256" key="11">
    <source>
        <dbReference type="SAM" id="Phobius"/>
    </source>
</evidence>
<evidence type="ECO:0000256" key="10">
    <source>
        <dbReference type="SAM" id="MobiDB-lite"/>
    </source>
</evidence>
<comment type="subcellular location">
    <subcellularLocation>
        <location evidence="1">Cell membrane</location>
        <topology evidence="1">Single-pass membrane protein</topology>
    </subcellularLocation>
</comment>